<comment type="caution">
    <text evidence="1">The sequence shown here is derived from an EMBL/GenBank/DDBJ whole genome shotgun (WGS) entry which is preliminary data.</text>
</comment>
<keyword evidence="2" id="KW-1185">Reference proteome</keyword>
<evidence type="ECO:0000313" key="2">
    <source>
        <dbReference type="Proteomes" id="UP000759103"/>
    </source>
</evidence>
<accession>A0ABS7BSS2</accession>
<dbReference type="Proteomes" id="UP000759103">
    <property type="component" value="Unassembled WGS sequence"/>
</dbReference>
<proteinExistence type="predicted"/>
<name>A0ABS7BSS2_9SPHN</name>
<reference evidence="1 2" key="1">
    <citation type="submission" date="2021-07" db="EMBL/GenBank/DDBJ databases">
        <title>Sphingomonas sp.</title>
        <authorList>
            <person name="Feng G."/>
            <person name="Li J."/>
            <person name="Pan M."/>
        </authorList>
    </citation>
    <scope>NUCLEOTIDE SEQUENCE [LARGE SCALE GENOMIC DNA]</scope>
    <source>
        <strain evidence="1 2">RRHST34</strain>
    </source>
</reference>
<sequence length="240" mass="26341">MSVMPSTRHLPSTRSYRAAVRAIVTAIQRRYGLNDVNLADRLGCSAGTVRNARLEHSNLDAVTLASLEHRFGAGTLDPFLALGGSRATPLLDSLPDVDPILDVVAALHRLVEAQHADSDHGYLITPQELLAILRELRDARLALDLLITLAEPGLEAAPPATRRWFRETFAHEVGSSSVAAAPLNDDDRARSVPPDFIDRATSLSLDQLAAHYEVPDHTIKEWLRSEDEDLLRALDRKPSI</sequence>
<evidence type="ECO:0000313" key="1">
    <source>
        <dbReference type="EMBL" id="MBW6532626.1"/>
    </source>
</evidence>
<dbReference type="RefSeq" id="WP_219750223.1">
    <property type="nucleotide sequence ID" value="NZ_JAHXZN010000009.1"/>
</dbReference>
<protein>
    <submittedName>
        <fullName evidence="1">XRE family transcriptional regulator</fullName>
    </submittedName>
</protein>
<organism evidence="1 2">
    <name type="scientific">Sphingomonas citri</name>
    <dbReference type="NCBI Taxonomy" id="2862499"/>
    <lineage>
        <taxon>Bacteria</taxon>
        <taxon>Pseudomonadati</taxon>
        <taxon>Pseudomonadota</taxon>
        <taxon>Alphaproteobacteria</taxon>
        <taxon>Sphingomonadales</taxon>
        <taxon>Sphingomonadaceae</taxon>
        <taxon>Sphingomonas</taxon>
    </lineage>
</organism>
<gene>
    <name evidence="1" type="ORF">KZ820_17935</name>
</gene>
<dbReference type="EMBL" id="JAHXZN010000009">
    <property type="protein sequence ID" value="MBW6532626.1"/>
    <property type="molecule type" value="Genomic_DNA"/>
</dbReference>